<comment type="caution">
    <text evidence="2">The sequence shown here is derived from an EMBL/GenBank/DDBJ whole genome shotgun (WGS) entry which is preliminary data.</text>
</comment>
<name>A0A934QI64_9PROT</name>
<protein>
    <submittedName>
        <fullName evidence="2">DUF938 domain-containing protein</fullName>
    </submittedName>
</protein>
<proteinExistence type="predicted"/>
<dbReference type="InterPro" id="IPR010342">
    <property type="entry name" value="DUF938"/>
</dbReference>
<keyword evidence="3" id="KW-1185">Reference proteome</keyword>
<dbReference type="AlphaFoldDB" id="A0A934QI64"/>
<reference evidence="2" key="2">
    <citation type="journal article" date="2020" name="Microorganisms">
        <title>Osmotic Adaptation and Compatible Solute Biosynthesis of Phototrophic Bacteria as Revealed from Genome Analyses.</title>
        <authorList>
            <person name="Imhoff J.F."/>
            <person name="Rahn T."/>
            <person name="Kunzel S."/>
            <person name="Keller A."/>
            <person name="Neulinger S.C."/>
        </authorList>
    </citation>
    <scope>NUCLEOTIDE SEQUENCE</scope>
    <source>
        <strain evidence="2">DSM 9154</strain>
    </source>
</reference>
<dbReference type="InterPro" id="IPR029063">
    <property type="entry name" value="SAM-dependent_MTases_sf"/>
</dbReference>
<dbReference type="Gene3D" id="3.40.50.150">
    <property type="entry name" value="Vaccinia Virus protein VP39"/>
    <property type="match status" value="1"/>
</dbReference>
<accession>A0A934QI64</accession>
<reference evidence="2" key="1">
    <citation type="submission" date="2017-08" db="EMBL/GenBank/DDBJ databases">
        <authorList>
            <person name="Imhoff J.F."/>
            <person name="Rahn T."/>
            <person name="Kuenzel S."/>
            <person name="Neulinger S.C."/>
        </authorList>
    </citation>
    <scope>NUCLEOTIDE SEQUENCE</scope>
    <source>
        <strain evidence="2">DSM 9154</strain>
    </source>
</reference>
<gene>
    <name evidence="2" type="ORF">CKO21_07095</name>
</gene>
<evidence type="ECO:0000313" key="3">
    <source>
        <dbReference type="Proteomes" id="UP000778970"/>
    </source>
</evidence>
<sequence length="222" mass="23679">MTDPRYHDALGPASTHADEAPSGADGRLHAPATQRNRGPILEVLMRLLPAEGTVLEIASGTGEHAVWFAQNLRPLVWQPSDADPEMRSSIDAHAQAQGVRTIQPAIALDVRHTPWPVRQARAVVCINLIHIAPWAAAAGLFAGAAGILPQGAPLVLYGPFKRNGAHTSDSNARFDASLRASDPSWGVRDLEDVDALAAANGFARQEVVEMPANNLTVAYVKE</sequence>
<dbReference type="EMBL" id="NRRE01000020">
    <property type="protein sequence ID" value="MBK1697010.1"/>
    <property type="molecule type" value="Genomic_DNA"/>
</dbReference>
<dbReference type="Pfam" id="PF06080">
    <property type="entry name" value="DUF938"/>
    <property type="match status" value="1"/>
</dbReference>
<evidence type="ECO:0000256" key="1">
    <source>
        <dbReference type="SAM" id="MobiDB-lite"/>
    </source>
</evidence>
<feature type="region of interest" description="Disordered" evidence="1">
    <location>
        <begin position="1"/>
        <end position="33"/>
    </location>
</feature>
<evidence type="ECO:0000313" key="2">
    <source>
        <dbReference type="EMBL" id="MBK1697010.1"/>
    </source>
</evidence>
<organism evidence="2 3">
    <name type="scientific">Rhodovibrio salinarum</name>
    <dbReference type="NCBI Taxonomy" id="1087"/>
    <lineage>
        <taxon>Bacteria</taxon>
        <taxon>Pseudomonadati</taxon>
        <taxon>Pseudomonadota</taxon>
        <taxon>Alphaproteobacteria</taxon>
        <taxon>Rhodospirillales</taxon>
        <taxon>Rhodovibrionaceae</taxon>
        <taxon>Rhodovibrio</taxon>
    </lineage>
</organism>
<dbReference type="RefSeq" id="WP_081728394.1">
    <property type="nucleotide sequence ID" value="NZ_NRRE01000020.1"/>
</dbReference>
<dbReference type="SUPFAM" id="SSF53335">
    <property type="entry name" value="S-adenosyl-L-methionine-dependent methyltransferases"/>
    <property type="match status" value="1"/>
</dbReference>
<dbReference type="Proteomes" id="UP000778970">
    <property type="component" value="Unassembled WGS sequence"/>
</dbReference>
<dbReference type="PANTHER" id="PTHR20974">
    <property type="entry name" value="UPF0585 PROTEIN CG18661"/>
    <property type="match status" value="1"/>
</dbReference>
<dbReference type="PANTHER" id="PTHR20974:SF0">
    <property type="entry name" value="UPF0585 PROTEIN CG18661"/>
    <property type="match status" value="1"/>
</dbReference>